<organism evidence="3 4">
    <name type="scientific">Apolygus lucorum</name>
    <name type="common">Small green plant bug</name>
    <name type="synonym">Lygocoris lucorum</name>
    <dbReference type="NCBI Taxonomy" id="248454"/>
    <lineage>
        <taxon>Eukaryota</taxon>
        <taxon>Metazoa</taxon>
        <taxon>Ecdysozoa</taxon>
        <taxon>Arthropoda</taxon>
        <taxon>Hexapoda</taxon>
        <taxon>Insecta</taxon>
        <taxon>Pterygota</taxon>
        <taxon>Neoptera</taxon>
        <taxon>Paraneoptera</taxon>
        <taxon>Hemiptera</taxon>
        <taxon>Heteroptera</taxon>
        <taxon>Panheteroptera</taxon>
        <taxon>Cimicomorpha</taxon>
        <taxon>Miridae</taxon>
        <taxon>Mirini</taxon>
        <taxon>Apolygus</taxon>
    </lineage>
</organism>
<feature type="compositionally biased region" description="Basic and acidic residues" evidence="1">
    <location>
        <begin position="170"/>
        <end position="179"/>
    </location>
</feature>
<dbReference type="EMBL" id="WIXP02000013">
    <property type="protein sequence ID" value="KAF6200650.1"/>
    <property type="molecule type" value="Genomic_DNA"/>
</dbReference>
<feature type="compositionally biased region" description="Acidic residues" evidence="1">
    <location>
        <begin position="103"/>
        <end position="120"/>
    </location>
</feature>
<feature type="signal peptide" evidence="2">
    <location>
        <begin position="1"/>
        <end position="19"/>
    </location>
</feature>
<dbReference type="Proteomes" id="UP000466442">
    <property type="component" value="Unassembled WGS sequence"/>
</dbReference>
<feature type="chain" id="PRO_5035778898" evidence="2">
    <location>
        <begin position="20"/>
        <end position="188"/>
    </location>
</feature>
<evidence type="ECO:0000313" key="3">
    <source>
        <dbReference type="EMBL" id="KAF6200650.1"/>
    </source>
</evidence>
<keyword evidence="2" id="KW-0732">Signal</keyword>
<reference evidence="3" key="1">
    <citation type="journal article" date="2021" name="Mol. Ecol. Resour.">
        <title>Apolygus lucorum genome provides insights into omnivorousness and mesophyll feeding.</title>
        <authorList>
            <person name="Liu Y."/>
            <person name="Liu H."/>
            <person name="Wang H."/>
            <person name="Huang T."/>
            <person name="Liu B."/>
            <person name="Yang B."/>
            <person name="Yin L."/>
            <person name="Li B."/>
            <person name="Zhang Y."/>
            <person name="Zhang S."/>
            <person name="Jiang F."/>
            <person name="Zhang X."/>
            <person name="Ren Y."/>
            <person name="Wang B."/>
            <person name="Wang S."/>
            <person name="Lu Y."/>
            <person name="Wu K."/>
            <person name="Fan W."/>
            <person name="Wang G."/>
        </authorList>
    </citation>
    <scope>NUCLEOTIDE SEQUENCE</scope>
    <source>
        <strain evidence="3">12Hb</strain>
    </source>
</reference>
<feature type="region of interest" description="Disordered" evidence="1">
    <location>
        <begin position="103"/>
        <end position="188"/>
    </location>
</feature>
<evidence type="ECO:0000313" key="4">
    <source>
        <dbReference type="Proteomes" id="UP000466442"/>
    </source>
</evidence>
<dbReference type="AlphaFoldDB" id="A0A8S9WUP5"/>
<comment type="caution">
    <text evidence="3">The sequence shown here is derived from an EMBL/GenBank/DDBJ whole genome shotgun (WGS) entry which is preliminary data.</text>
</comment>
<gene>
    <name evidence="3" type="ORF">GE061_005093</name>
</gene>
<accession>A0A8S9WUP5</accession>
<feature type="compositionally biased region" description="Basic and acidic residues" evidence="1">
    <location>
        <begin position="121"/>
        <end position="151"/>
    </location>
</feature>
<evidence type="ECO:0000256" key="2">
    <source>
        <dbReference type="SAM" id="SignalP"/>
    </source>
</evidence>
<evidence type="ECO:0000256" key="1">
    <source>
        <dbReference type="SAM" id="MobiDB-lite"/>
    </source>
</evidence>
<sequence>MNILALIIAILVAAAVTNGEDLVDQVFGEALLKSLNPALREKLEEIHSKGVFKSKTESQSARLVKQLLTTEEIKELEAAYKRLILPMLQDTIQKQTGRKYENLDDLPIEFEDDEEGDVEVDDFKTESEEQMERTLRENKTKEKKDKKEETPRTVNIQDDSVNKSGGSGNADKRGTKAKTESVNLPVLA</sequence>
<name>A0A8S9WUP5_APOLU</name>
<feature type="compositionally biased region" description="Polar residues" evidence="1">
    <location>
        <begin position="152"/>
        <end position="164"/>
    </location>
</feature>
<keyword evidence="4" id="KW-1185">Reference proteome</keyword>
<protein>
    <submittedName>
        <fullName evidence="3">Uncharacterized protein</fullName>
    </submittedName>
</protein>
<proteinExistence type="predicted"/>